<dbReference type="InterPro" id="IPR013324">
    <property type="entry name" value="RNA_pol_sigma_r3/r4-like"/>
</dbReference>
<dbReference type="EMBL" id="JBHSKF010000012">
    <property type="protein sequence ID" value="MFC5289717.1"/>
    <property type="molecule type" value="Genomic_DNA"/>
</dbReference>
<dbReference type="RefSeq" id="WP_378249569.1">
    <property type="nucleotide sequence ID" value="NZ_JBHSKF010000012.1"/>
</dbReference>
<dbReference type="NCBIfam" id="TIGR02983">
    <property type="entry name" value="SigE-fam_strep"/>
    <property type="match status" value="1"/>
</dbReference>
<dbReference type="Gene3D" id="1.10.1740.10">
    <property type="match status" value="1"/>
</dbReference>
<feature type="domain" description="RNA polymerase sigma factor 70 region 4 type 2" evidence="8">
    <location>
        <begin position="104"/>
        <end position="154"/>
    </location>
</feature>
<gene>
    <name evidence="9" type="ORF">ACFPM7_21915</name>
</gene>
<feature type="region of interest" description="Disordered" evidence="6">
    <location>
        <begin position="76"/>
        <end position="98"/>
    </location>
</feature>
<evidence type="ECO:0000256" key="1">
    <source>
        <dbReference type="ARBA" id="ARBA00010641"/>
    </source>
</evidence>
<evidence type="ECO:0000259" key="8">
    <source>
        <dbReference type="Pfam" id="PF08281"/>
    </source>
</evidence>
<comment type="caution">
    <text evidence="9">The sequence shown here is derived from an EMBL/GenBank/DDBJ whole genome shotgun (WGS) entry which is preliminary data.</text>
</comment>
<evidence type="ECO:0000256" key="6">
    <source>
        <dbReference type="SAM" id="MobiDB-lite"/>
    </source>
</evidence>
<keyword evidence="2" id="KW-0805">Transcription regulation</keyword>
<feature type="compositionally biased region" description="Basic and acidic residues" evidence="6">
    <location>
        <begin position="78"/>
        <end position="98"/>
    </location>
</feature>
<evidence type="ECO:0000256" key="2">
    <source>
        <dbReference type="ARBA" id="ARBA00023015"/>
    </source>
</evidence>
<reference evidence="10" key="1">
    <citation type="journal article" date="2019" name="Int. J. Syst. Evol. Microbiol.">
        <title>The Global Catalogue of Microorganisms (GCM) 10K type strain sequencing project: providing services to taxonomists for standard genome sequencing and annotation.</title>
        <authorList>
            <consortium name="The Broad Institute Genomics Platform"/>
            <consortium name="The Broad Institute Genome Sequencing Center for Infectious Disease"/>
            <person name="Wu L."/>
            <person name="Ma J."/>
        </authorList>
    </citation>
    <scope>NUCLEOTIDE SEQUENCE [LARGE SCALE GENOMIC DNA]</scope>
    <source>
        <strain evidence="10">CCUG 59778</strain>
    </source>
</reference>
<dbReference type="Pfam" id="PF04542">
    <property type="entry name" value="Sigma70_r2"/>
    <property type="match status" value="1"/>
</dbReference>
<dbReference type="CDD" id="cd06171">
    <property type="entry name" value="Sigma70_r4"/>
    <property type="match status" value="1"/>
</dbReference>
<dbReference type="InterPro" id="IPR014325">
    <property type="entry name" value="RNA_pol_sigma-E_actinobac"/>
</dbReference>
<evidence type="ECO:0000313" key="9">
    <source>
        <dbReference type="EMBL" id="MFC5289717.1"/>
    </source>
</evidence>
<dbReference type="PANTHER" id="PTHR43133:SF50">
    <property type="entry name" value="ECF RNA POLYMERASE SIGMA FACTOR SIGM"/>
    <property type="match status" value="1"/>
</dbReference>
<keyword evidence="5" id="KW-0804">Transcription</keyword>
<keyword evidence="10" id="KW-1185">Reference proteome</keyword>
<accession>A0ABW0ES51</accession>
<dbReference type="InterPro" id="IPR014284">
    <property type="entry name" value="RNA_pol_sigma-70_dom"/>
</dbReference>
<name>A0ABW0ES51_9PSEU</name>
<comment type="similarity">
    <text evidence="1">Belongs to the sigma-70 factor family. ECF subfamily.</text>
</comment>
<evidence type="ECO:0000256" key="5">
    <source>
        <dbReference type="ARBA" id="ARBA00023163"/>
    </source>
</evidence>
<evidence type="ECO:0000313" key="10">
    <source>
        <dbReference type="Proteomes" id="UP001596157"/>
    </source>
</evidence>
<feature type="domain" description="RNA polymerase sigma-70 region 2" evidence="7">
    <location>
        <begin position="13"/>
        <end position="79"/>
    </location>
</feature>
<evidence type="ECO:0000259" key="7">
    <source>
        <dbReference type="Pfam" id="PF04542"/>
    </source>
</evidence>
<keyword evidence="3" id="KW-0731">Sigma factor</keyword>
<evidence type="ECO:0000256" key="4">
    <source>
        <dbReference type="ARBA" id="ARBA00023125"/>
    </source>
</evidence>
<protein>
    <submittedName>
        <fullName evidence="9">SigE family RNA polymerase sigma factor</fullName>
    </submittedName>
</protein>
<dbReference type="InterPro" id="IPR036388">
    <property type="entry name" value="WH-like_DNA-bd_sf"/>
</dbReference>
<dbReference type="PANTHER" id="PTHR43133">
    <property type="entry name" value="RNA POLYMERASE ECF-TYPE SIGMA FACTO"/>
    <property type="match status" value="1"/>
</dbReference>
<organism evidence="9 10">
    <name type="scientific">Actinokineospora guangxiensis</name>
    <dbReference type="NCBI Taxonomy" id="1490288"/>
    <lineage>
        <taxon>Bacteria</taxon>
        <taxon>Bacillati</taxon>
        <taxon>Actinomycetota</taxon>
        <taxon>Actinomycetes</taxon>
        <taxon>Pseudonocardiales</taxon>
        <taxon>Pseudonocardiaceae</taxon>
        <taxon>Actinokineospora</taxon>
    </lineage>
</organism>
<dbReference type="SUPFAM" id="SSF88946">
    <property type="entry name" value="Sigma2 domain of RNA polymerase sigma factors"/>
    <property type="match status" value="1"/>
</dbReference>
<dbReference type="InterPro" id="IPR013325">
    <property type="entry name" value="RNA_pol_sigma_r2"/>
</dbReference>
<dbReference type="Pfam" id="PF08281">
    <property type="entry name" value="Sigma70_r4_2"/>
    <property type="match status" value="1"/>
</dbReference>
<proteinExistence type="inferred from homology"/>
<dbReference type="InterPro" id="IPR007627">
    <property type="entry name" value="RNA_pol_sigma70_r2"/>
</dbReference>
<keyword evidence="4" id="KW-0238">DNA-binding</keyword>
<dbReference type="InterPro" id="IPR039425">
    <property type="entry name" value="RNA_pol_sigma-70-like"/>
</dbReference>
<dbReference type="Gene3D" id="1.10.10.10">
    <property type="entry name" value="Winged helix-like DNA-binding domain superfamily/Winged helix DNA-binding domain"/>
    <property type="match status" value="1"/>
</dbReference>
<dbReference type="InterPro" id="IPR013249">
    <property type="entry name" value="RNA_pol_sigma70_r4_t2"/>
</dbReference>
<sequence length="165" mass="18203">MKGEDDARFREFVAQRQPALVRTARLLTGDWASGEDLVQAALIKTYLAWSRIEDKGAVEGYVRKTMARLAISWARKRSWSERPTAEPPDRAVTDPDRAAGDDPLWRAVRALPPRQRAVLVLRFHADLSEADTAAELGISVGTVKSQTSRAIAALRGRLTVAEVAP</sequence>
<evidence type="ECO:0000256" key="3">
    <source>
        <dbReference type="ARBA" id="ARBA00023082"/>
    </source>
</evidence>
<dbReference type="Proteomes" id="UP001596157">
    <property type="component" value="Unassembled WGS sequence"/>
</dbReference>
<dbReference type="NCBIfam" id="TIGR02937">
    <property type="entry name" value="sigma70-ECF"/>
    <property type="match status" value="1"/>
</dbReference>
<dbReference type="SUPFAM" id="SSF88659">
    <property type="entry name" value="Sigma3 and sigma4 domains of RNA polymerase sigma factors"/>
    <property type="match status" value="1"/>
</dbReference>